<proteinExistence type="predicted"/>
<comment type="caution">
    <text evidence="1">The sequence shown here is derived from an EMBL/GenBank/DDBJ whole genome shotgun (WGS) entry which is preliminary data.</text>
</comment>
<dbReference type="AlphaFoldDB" id="A0A0V1BT71"/>
<name>A0A0V1BT71_TRISP</name>
<gene>
    <name evidence="1" type="ORF">T01_5140</name>
</gene>
<sequence>MHIKAPRYYSSERLSLIRTDDTDAEMNPQFNTGASSFVMTVAATLLKR</sequence>
<accession>A0A0V1BT71</accession>
<organism evidence="1 2">
    <name type="scientific">Trichinella spiralis</name>
    <name type="common">Trichina worm</name>
    <dbReference type="NCBI Taxonomy" id="6334"/>
    <lineage>
        <taxon>Eukaryota</taxon>
        <taxon>Metazoa</taxon>
        <taxon>Ecdysozoa</taxon>
        <taxon>Nematoda</taxon>
        <taxon>Enoplea</taxon>
        <taxon>Dorylaimia</taxon>
        <taxon>Trichinellida</taxon>
        <taxon>Trichinellidae</taxon>
        <taxon>Trichinella</taxon>
    </lineage>
</organism>
<evidence type="ECO:0000313" key="1">
    <source>
        <dbReference type="EMBL" id="KRY40420.1"/>
    </source>
</evidence>
<protein>
    <submittedName>
        <fullName evidence="1">Uncharacterized protein</fullName>
    </submittedName>
</protein>
<dbReference type="EMBL" id="JYDH01000012">
    <property type="protein sequence ID" value="KRY40420.1"/>
    <property type="molecule type" value="Genomic_DNA"/>
</dbReference>
<dbReference type="InParanoid" id="A0A0V1BT71"/>
<evidence type="ECO:0000313" key="2">
    <source>
        <dbReference type="Proteomes" id="UP000054776"/>
    </source>
</evidence>
<keyword evidence="2" id="KW-1185">Reference proteome</keyword>
<reference evidence="1 2" key="1">
    <citation type="submission" date="2015-01" db="EMBL/GenBank/DDBJ databases">
        <title>Evolution of Trichinella species and genotypes.</title>
        <authorList>
            <person name="Korhonen P.K."/>
            <person name="Edoardo P."/>
            <person name="Giuseppe L.R."/>
            <person name="Gasser R.B."/>
        </authorList>
    </citation>
    <scope>NUCLEOTIDE SEQUENCE [LARGE SCALE GENOMIC DNA]</scope>
    <source>
        <strain evidence="1">ISS3</strain>
    </source>
</reference>
<dbReference type="Proteomes" id="UP000054776">
    <property type="component" value="Unassembled WGS sequence"/>
</dbReference>